<dbReference type="EMBL" id="KN881587">
    <property type="protein sequence ID" value="KIY53803.1"/>
    <property type="molecule type" value="Genomic_DNA"/>
</dbReference>
<protein>
    <submittedName>
        <fullName evidence="1">Uncharacterized protein</fullName>
    </submittedName>
</protein>
<name>A0A0D7ASL4_9AGAR</name>
<dbReference type="AlphaFoldDB" id="A0A0D7ASL4"/>
<organism evidence="1 2">
    <name type="scientific">Fistulina hepatica ATCC 64428</name>
    <dbReference type="NCBI Taxonomy" id="1128425"/>
    <lineage>
        <taxon>Eukaryota</taxon>
        <taxon>Fungi</taxon>
        <taxon>Dikarya</taxon>
        <taxon>Basidiomycota</taxon>
        <taxon>Agaricomycotina</taxon>
        <taxon>Agaricomycetes</taxon>
        <taxon>Agaricomycetidae</taxon>
        <taxon>Agaricales</taxon>
        <taxon>Fistulinaceae</taxon>
        <taxon>Fistulina</taxon>
    </lineage>
</organism>
<sequence>MTNPFAIVFPQRPSTGDEEYSYIAFVELCARIKHHAVFAEQSFKTLVKLVHTSSSTMSYDFLNLRPITHPIMTDLAQAVVDVFSPAEKAFMGSYVAFQDLVGCLSRYQSGTTDSIPFQIVTISNLAIARDALRSSVEHIPRAQNTLQTAHLQLTEALSFPTGVNSALRYVIPAVLLRGYINRRVETLGHLSPLLQSITISLDALYNALHIFISFYLPLFESLTAQRTEEKKDDSEFCRSLCDIAFPLEQAQEALIKLARVDIIQEVTNSMHSSW</sequence>
<evidence type="ECO:0000313" key="2">
    <source>
        <dbReference type="Proteomes" id="UP000054144"/>
    </source>
</evidence>
<dbReference type="Proteomes" id="UP000054144">
    <property type="component" value="Unassembled WGS sequence"/>
</dbReference>
<evidence type="ECO:0000313" key="1">
    <source>
        <dbReference type="EMBL" id="KIY53803.1"/>
    </source>
</evidence>
<accession>A0A0D7ASL4</accession>
<gene>
    <name evidence="1" type="ORF">FISHEDRAFT_68564</name>
</gene>
<reference evidence="1 2" key="1">
    <citation type="journal article" date="2015" name="Fungal Genet. Biol.">
        <title>Evolution of novel wood decay mechanisms in Agaricales revealed by the genome sequences of Fistulina hepatica and Cylindrobasidium torrendii.</title>
        <authorList>
            <person name="Floudas D."/>
            <person name="Held B.W."/>
            <person name="Riley R."/>
            <person name="Nagy L.G."/>
            <person name="Koehler G."/>
            <person name="Ransdell A.S."/>
            <person name="Younus H."/>
            <person name="Chow J."/>
            <person name="Chiniquy J."/>
            <person name="Lipzen A."/>
            <person name="Tritt A."/>
            <person name="Sun H."/>
            <person name="Haridas S."/>
            <person name="LaButti K."/>
            <person name="Ohm R.A."/>
            <person name="Kues U."/>
            <person name="Blanchette R.A."/>
            <person name="Grigoriev I.V."/>
            <person name="Minto R.E."/>
            <person name="Hibbett D.S."/>
        </authorList>
    </citation>
    <scope>NUCLEOTIDE SEQUENCE [LARGE SCALE GENOMIC DNA]</scope>
    <source>
        <strain evidence="1 2">ATCC 64428</strain>
    </source>
</reference>
<keyword evidence="2" id="KW-1185">Reference proteome</keyword>
<proteinExistence type="predicted"/>